<reference evidence="1" key="1">
    <citation type="submission" date="2021-01" db="EMBL/GenBank/DDBJ databases">
        <authorList>
            <person name="Corre E."/>
            <person name="Pelletier E."/>
            <person name="Niang G."/>
            <person name="Scheremetjew M."/>
            <person name="Finn R."/>
            <person name="Kale V."/>
            <person name="Holt S."/>
            <person name="Cochrane G."/>
            <person name="Meng A."/>
            <person name="Brown T."/>
            <person name="Cohen L."/>
        </authorList>
    </citation>
    <scope>NUCLEOTIDE SEQUENCE</scope>
    <source>
        <strain evidence="1">NIES-381</strain>
    </source>
</reference>
<accession>A0A7S1J0S0</accession>
<name>A0A7S1J0S0_9EUGL</name>
<dbReference type="EMBL" id="HBGA01106770">
    <property type="protein sequence ID" value="CAD9028618.1"/>
    <property type="molecule type" value="Transcribed_RNA"/>
</dbReference>
<evidence type="ECO:0000313" key="1">
    <source>
        <dbReference type="EMBL" id="CAD9028618.1"/>
    </source>
</evidence>
<protein>
    <submittedName>
        <fullName evidence="1">Uncharacterized protein</fullName>
    </submittedName>
</protein>
<organism evidence="1">
    <name type="scientific">Eutreptiella gymnastica</name>
    <dbReference type="NCBI Taxonomy" id="73025"/>
    <lineage>
        <taxon>Eukaryota</taxon>
        <taxon>Discoba</taxon>
        <taxon>Euglenozoa</taxon>
        <taxon>Euglenida</taxon>
        <taxon>Spirocuta</taxon>
        <taxon>Euglenophyceae</taxon>
        <taxon>Eutreptiales</taxon>
        <taxon>Eutreptiaceae</taxon>
        <taxon>Eutreptiella</taxon>
    </lineage>
</organism>
<sequence>MYFSFNPGTCPMVCFHHAWSSVMSVKVPGAFVHEQHATALNTEGARAYPTWPMEVEGPWQKQTRQPSWCVMIATRLPGDSRQLRRALIRSQPDKRKPMFQGGMQCAVPGCDPTAGWGVAKTGHRLNLFENID</sequence>
<proteinExistence type="predicted"/>
<dbReference type="AlphaFoldDB" id="A0A7S1J0S0"/>
<gene>
    <name evidence="1" type="ORF">EGYM00392_LOCUS39753</name>
</gene>